<accession>A0A971IC02</accession>
<gene>
    <name evidence="1" type="ORF">GXW98_00890</name>
</gene>
<dbReference type="GO" id="GO:0006355">
    <property type="term" value="P:regulation of DNA-templated transcription"/>
    <property type="evidence" value="ECO:0007669"/>
    <property type="project" value="InterPro"/>
</dbReference>
<dbReference type="SUPFAM" id="SSF47598">
    <property type="entry name" value="Ribbon-helix-helix"/>
    <property type="match status" value="1"/>
</dbReference>
<comment type="caution">
    <text evidence="1">The sequence shown here is derived from an EMBL/GenBank/DDBJ whole genome shotgun (WGS) entry which is preliminary data.</text>
</comment>
<reference evidence="1" key="2">
    <citation type="submission" date="2020-01" db="EMBL/GenBank/DDBJ databases">
        <authorList>
            <person name="Campanaro S."/>
        </authorList>
    </citation>
    <scope>NUCLEOTIDE SEQUENCE</scope>
    <source>
        <strain evidence="1">AS01afH2WH_6</strain>
    </source>
</reference>
<dbReference type="RefSeq" id="WP_273172193.1">
    <property type="nucleotide sequence ID" value="NZ_JAAXZR010000005.1"/>
</dbReference>
<evidence type="ECO:0000313" key="1">
    <source>
        <dbReference type="EMBL" id="NLT78832.1"/>
    </source>
</evidence>
<dbReference type="Proteomes" id="UP000767327">
    <property type="component" value="Unassembled WGS sequence"/>
</dbReference>
<dbReference type="InterPro" id="IPR010985">
    <property type="entry name" value="Ribbon_hlx_hlx"/>
</dbReference>
<sequence>MAIDLNKKATKRLTDVLVDRTGEAKEKTQQISLYLPVSKHRKLKMESVRTGKPMTKIIEEWIDTEIQD</sequence>
<dbReference type="EMBL" id="JAAXZR010000005">
    <property type="protein sequence ID" value="NLT78832.1"/>
    <property type="molecule type" value="Genomic_DNA"/>
</dbReference>
<dbReference type="AlphaFoldDB" id="A0A971IC02"/>
<proteinExistence type="predicted"/>
<reference evidence="1" key="1">
    <citation type="journal article" date="2020" name="Biotechnol. Biofuels">
        <title>New insights from the biogas microbiome by comprehensive genome-resolved metagenomics of nearly 1600 species originating from multiple anaerobic digesters.</title>
        <authorList>
            <person name="Campanaro S."/>
            <person name="Treu L."/>
            <person name="Rodriguez-R L.M."/>
            <person name="Kovalovszki A."/>
            <person name="Ziels R.M."/>
            <person name="Maus I."/>
            <person name="Zhu X."/>
            <person name="Kougias P.G."/>
            <person name="Basile A."/>
            <person name="Luo G."/>
            <person name="Schluter A."/>
            <person name="Konstantinidis K.T."/>
            <person name="Angelidaki I."/>
        </authorList>
    </citation>
    <scope>NUCLEOTIDE SEQUENCE</scope>
    <source>
        <strain evidence="1">AS01afH2WH_6</strain>
    </source>
</reference>
<name>A0A971IC02_9BIFI</name>
<dbReference type="Gene3D" id="1.10.1220.10">
    <property type="entry name" value="Met repressor-like"/>
    <property type="match status" value="1"/>
</dbReference>
<evidence type="ECO:0000313" key="2">
    <source>
        <dbReference type="Proteomes" id="UP000767327"/>
    </source>
</evidence>
<protein>
    <submittedName>
        <fullName evidence="1">Uncharacterized protein</fullName>
    </submittedName>
</protein>
<dbReference type="InterPro" id="IPR013321">
    <property type="entry name" value="Arc_rbn_hlx_hlx"/>
</dbReference>
<organism evidence="1 2">
    <name type="scientific">Bifidobacterium crudilactis</name>
    <dbReference type="NCBI Taxonomy" id="327277"/>
    <lineage>
        <taxon>Bacteria</taxon>
        <taxon>Bacillati</taxon>
        <taxon>Actinomycetota</taxon>
        <taxon>Actinomycetes</taxon>
        <taxon>Bifidobacteriales</taxon>
        <taxon>Bifidobacteriaceae</taxon>
        <taxon>Bifidobacterium</taxon>
    </lineage>
</organism>